<dbReference type="InterPro" id="IPR006623">
    <property type="entry name" value="THEG"/>
</dbReference>
<dbReference type="Pfam" id="PF14912">
    <property type="entry name" value="THEG"/>
    <property type="match status" value="2"/>
</dbReference>
<gene>
    <name evidence="3" type="primary">LOC110978314</name>
</gene>
<dbReference type="OrthoDB" id="25466at2759"/>
<dbReference type="SMART" id="SM00705">
    <property type="entry name" value="THEG"/>
    <property type="match status" value="5"/>
</dbReference>
<evidence type="ECO:0000313" key="3">
    <source>
        <dbReference type="RefSeq" id="XP_022088910.1"/>
    </source>
</evidence>
<dbReference type="KEGG" id="aplc:110978314"/>
<organism evidence="2 3">
    <name type="scientific">Acanthaster planci</name>
    <name type="common">Crown-of-thorns starfish</name>
    <dbReference type="NCBI Taxonomy" id="133434"/>
    <lineage>
        <taxon>Eukaryota</taxon>
        <taxon>Metazoa</taxon>
        <taxon>Echinodermata</taxon>
        <taxon>Eleutherozoa</taxon>
        <taxon>Asterozoa</taxon>
        <taxon>Asteroidea</taxon>
        <taxon>Valvatacea</taxon>
        <taxon>Valvatida</taxon>
        <taxon>Acanthasteridae</taxon>
        <taxon>Acanthaster</taxon>
    </lineage>
</organism>
<protein>
    <submittedName>
        <fullName evidence="3">Testicular haploid expressed gene protein-like isoform X1</fullName>
    </submittedName>
</protein>
<evidence type="ECO:0000256" key="1">
    <source>
        <dbReference type="ARBA" id="ARBA00022737"/>
    </source>
</evidence>
<dbReference type="GO" id="GO:0007283">
    <property type="term" value="P:spermatogenesis"/>
    <property type="evidence" value="ECO:0007669"/>
    <property type="project" value="TreeGrafter"/>
</dbReference>
<accession>A0A8B7Y975</accession>
<dbReference type="PANTHER" id="PTHR15901">
    <property type="entry name" value="TESTICULAR HAPLOID EXPRESSED GENE PROTEIN"/>
    <property type="match status" value="1"/>
</dbReference>
<dbReference type="PANTHER" id="PTHR15901:SF16">
    <property type="entry name" value="TESTICULAR HAPLOID EXPRESSED GENE PROTEIN"/>
    <property type="match status" value="1"/>
</dbReference>
<evidence type="ECO:0000313" key="2">
    <source>
        <dbReference type="Proteomes" id="UP000694845"/>
    </source>
</evidence>
<keyword evidence="2" id="KW-1185">Reference proteome</keyword>
<dbReference type="Proteomes" id="UP000694845">
    <property type="component" value="Unplaced"/>
</dbReference>
<name>A0A8B7Y975_ACAPL</name>
<dbReference type="InterPro" id="IPR042401">
    <property type="entry name" value="SPMAP2-like"/>
</dbReference>
<dbReference type="AlphaFoldDB" id="A0A8B7Y975"/>
<sequence>MPVPFTILSHVQVHVLYMYRYVLYCTTCTTRPTCIFITQCGSGALATKQLSPAQRATKSIEWDFYCVKKSKILFIQKGLKIINYGYSSTWRSVYWIDKLPPMPGPEGTTAFVVNSWQDTLSKPKLVHPGWKGERPSPIWPVSKNAQKAEASDRLHILSNPKTTVSGFVPERPIMTKVSEAAKSAMASDRIEQLSRAKTYVPLKIRESYEFDCFMWDQEISKAARNARASERLEALAESKRHHPNFQDARSIQWDVSESALKAIATLRLQQLARPKSRSKYDNYDPYKVSPASLHTRATPRIEELCLPIPRKIRQKRVVGGGGGGGGAI</sequence>
<dbReference type="GeneID" id="110978314"/>
<reference evidence="3" key="1">
    <citation type="submission" date="2025-08" db="UniProtKB">
        <authorList>
            <consortium name="RefSeq"/>
        </authorList>
    </citation>
    <scope>IDENTIFICATION</scope>
</reference>
<keyword evidence="1" id="KW-0677">Repeat</keyword>
<proteinExistence type="predicted"/>
<dbReference type="RefSeq" id="XP_022088910.1">
    <property type="nucleotide sequence ID" value="XM_022233218.1"/>
</dbReference>